<accession>A0A077PLN1</accession>
<name>A0A077PLN1_XENBV</name>
<reference evidence="1" key="1">
    <citation type="submission" date="2013-07" db="EMBL/GenBank/DDBJ databases">
        <title>Sub-species coevolution in mutualistic symbiosis.</title>
        <authorList>
            <person name="Murfin K."/>
            <person name="Klassen J."/>
            <person name="Lee M."/>
            <person name="Forst S."/>
            <person name="Stock P."/>
            <person name="Goodrich-Blair H."/>
        </authorList>
    </citation>
    <scope>NUCLEOTIDE SEQUENCE [LARGE SCALE GENOMIC DNA]</scope>
    <source>
        <strain evidence="1">Kraussei Becker Underwood</strain>
    </source>
</reference>
<evidence type="ECO:0000313" key="2">
    <source>
        <dbReference type="Proteomes" id="UP000028493"/>
    </source>
</evidence>
<gene>
    <name evidence="1" type="ORF">XBKB1_390032</name>
</gene>
<dbReference type="HOGENOM" id="CLU_2940815_0_0_6"/>
<comment type="caution">
    <text evidence="1">The sequence shown here is derived from an EMBL/GenBank/DDBJ whole genome shotgun (WGS) entry which is preliminary data.</text>
</comment>
<dbReference type="EMBL" id="CBSZ010000323">
    <property type="protein sequence ID" value="CDH25265.1"/>
    <property type="molecule type" value="Genomic_DNA"/>
</dbReference>
<sequence>MKHCISGFFNLYKELTLSVLHTKQSVVSDKSVISGSSEVSDGISHLAKYLRAYYTGIIRYIAWC</sequence>
<proteinExistence type="predicted"/>
<dbReference type="AlphaFoldDB" id="A0A077PLN1"/>
<protein>
    <submittedName>
        <fullName evidence="1">Uncharacterized protein</fullName>
    </submittedName>
</protein>
<evidence type="ECO:0000313" key="1">
    <source>
        <dbReference type="EMBL" id="CDH25265.1"/>
    </source>
</evidence>
<dbReference type="Proteomes" id="UP000028493">
    <property type="component" value="Unassembled WGS sequence"/>
</dbReference>
<organism evidence="1 2">
    <name type="scientific">Xenorhabdus bovienii str. kraussei Becker Underwood</name>
    <dbReference type="NCBI Taxonomy" id="1398204"/>
    <lineage>
        <taxon>Bacteria</taxon>
        <taxon>Pseudomonadati</taxon>
        <taxon>Pseudomonadota</taxon>
        <taxon>Gammaproteobacteria</taxon>
        <taxon>Enterobacterales</taxon>
        <taxon>Morganellaceae</taxon>
        <taxon>Xenorhabdus</taxon>
    </lineage>
</organism>